<dbReference type="InterPro" id="IPR013249">
    <property type="entry name" value="RNA_pol_sigma70_r4_t2"/>
</dbReference>
<dbReference type="InterPro" id="IPR013325">
    <property type="entry name" value="RNA_pol_sigma_r2"/>
</dbReference>
<name>A0A7C4TBT5_UNCW3</name>
<dbReference type="SUPFAM" id="SSF88946">
    <property type="entry name" value="Sigma2 domain of RNA polymerase sigma factors"/>
    <property type="match status" value="1"/>
</dbReference>
<evidence type="ECO:0000259" key="7">
    <source>
        <dbReference type="Pfam" id="PF04542"/>
    </source>
</evidence>
<dbReference type="PANTHER" id="PTHR43133">
    <property type="entry name" value="RNA POLYMERASE ECF-TYPE SIGMA FACTO"/>
    <property type="match status" value="1"/>
</dbReference>
<dbReference type="GO" id="GO:0016987">
    <property type="term" value="F:sigma factor activity"/>
    <property type="evidence" value="ECO:0007669"/>
    <property type="project" value="UniProtKB-KW"/>
</dbReference>
<comment type="caution">
    <text evidence="9">The sequence shown here is derived from an EMBL/GenBank/DDBJ whole genome shotgun (WGS) entry which is preliminary data.</text>
</comment>
<keyword evidence="5 6" id="KW-0804">Transcription</keyword>
<evidence type="ECO:0000313" key="9">
    <source>
        <dbReference type="EMBL" id="HGV97664.1"/>
    </source>
</evidence>
<proteinExistence type="inferred from homology"/>
<reference evidence="9" key="1">
    <citation type="journal article" date="2020" name="mSystems">
        <title>Genome- and Community-Level Interaction Insights into Carbon Utilization and Element Cycling Functions of Hydrothermarchaeota in Hydrothermal Sediment.</title>
        <authorList>
            <person name="Zhou Z."/>
            <person name="Liu Y."/>
            <person name="Xu W."/>
            <person name="Pan J."/>
            <person name="Luo Z.H."/>
            <person name="Li M."/>
        </authorList>
    </citation>
    <scope>NUCLEOTIDE SEQUENCE [LARGE SCALE GENOMIC DNA]</scope>
    <source>
        <strain evidence="9">SpSt-774</strain>
    </source>
</reference>
<sequence length="184" mass="22038">MYFNNESDEILIEKTKKGEVEAFSPLIERYKMLVYRVVYRFVGNRDDAEDLTQEVFIKVYRSIKDFKSGMPFLPWISKIAINQAINFIKRERKKQPESIEWIGNHKADEKDDPVEMIRNKMLKERISRAMEKLPEKDRTIIILRIEEELSYDEISKILKIPKGTVMSRLARAREKLREIFYETQ</sequence>
<evidence type="ECO:0000256" key="6">
    <source>
        <dbReference type="RuleBase" id="RU000716"/>
    </source>
</evidence>
<keyword evidence="3 6" id="KW-0731">Sigma factor</keyword>
<dbReference type="PROSITE" id="PS01063">
    <property type="entry name" value="SIGMA70_ECF"/>
    <property type="match status" value="1"/>
</dbReference>
<dbReference type="CDD" id="cd06171">
    <property type="entry name" value="Sigma70_r4"/>
    <property type="match status" value="1"/>
</dbReference>
<dbReference type="InterPro" id="IPR014284">
    <property type="entry name" value="RNA_pol_sigma-70_dom"/>
</dbReference>
<evidence type="ECO:0000256" key="1">
    <source>
        <dbReference type="ARBA" id="ARBA00010641"/>
    </source>
</evidence>
<dbReference type="GO" id="GO:0003677">
    <property type="term" value="F:DNA binding"/>
    <property type="evidence" value="ECO:0007669"/>
    <property type="project" value="UniProtKB-KW"/>
</dbReference>
<dbReference type="InterPro" id="IPR036388">
    <property type="entry name" value="WH-like_DNA-bd_sf"/>
</dbReference>
<dbReference type="PANTHER" id="PTHR43133:SF8">
    <property type="entry name" value="RNA POLYMERASE SIGMA FACTOR HI_1459-RELATED"/>
    <property type="match status" value="1"/>
</dbReference>
<gene>
    <name evidence="9" type="ORF">ENV60_05145</name>
</gene>
<dbReference type="InterPro" id="IPR000838">
    <property type="entry name" value="RNA_pol_sigma70_ECF_CS"/>
</dbReference>
<dbReference type="EMBL" id="DTGZ01000095">
    <property type="protein sequence ID" value="HGV97664.1"/>
    <property type="molecule type" value="Genomic_DNA"/>
</dbReference>
<dbReference type="Pfam" id="PF08281">
    <property type="entry name" value="Sigma70_r4_2"/>
    <property type="match status" value="1"/>
</dbReference>
<dbReference type="NCBIfam" id="TIGR02937">
    <property type="entry name" value="sigma70-ECF"/>
    <property type="match status" value="1"/>
</dbReference>
<evidence type="ECO:0000256" key="3">
    <source>
        <dbReference type="ARBA" id="ARBA00023082"/>
    </source>
</evidence>
<organism evidence="9">
    <name type="scientific">candidate division WOR-3 bacterium</name>
    <dbReference type="NCBI Taxonomy" id="2052148"/>
    <lineage>
        <taxon>Bacteria</taxon>
        <taxon>Bacteria division WOR-3</taxon>
    </lineage>
</organism>
<accession>A0A7C4TBT5</accession>
<keyword evidence="2 6" id="KW-0805">Transcription regulation</keyword>
<feature type="domain" description="RNA polymerase sigma factor 70 region 4 type 2" evidence="8">
    <location>
        <begin position="124"/>
        <end position="176"/>
    </location>
</feature>
<dbReference type="Pfam" id="PF04542">
    <property type="entry name" value="Sigma70_r2"/>
    <property type="match status" value="1"/>
</dbReference>
<evidence type="ECO:0000256" key="4">
    <source>
        <dbReference type="ARBA" id="ARBA00023125"/>
    </source>
</evidence>
<evidence type="ECO:0000256" key="5">
    <source>
        <dbReference type="ARBA" id="ARBA00023163"/>
    </source>
</evidence>
<comment type="similarity">
    <text evidence="1 6">Belongs to the sigma-70 factor family. ECF subfamily.</text>
</comment>
<protein>
    <recommendedName>
        <fullName evidence="6">RNA polymerase sigma factor</fullName>
    </recommendedName>
</protein>
<dbReference type="InterPro" id="IPR007627">
    <property type="entry name" value="RNA_pol_sigma70_r2"/>
</dbReference>
<dbReference type="SUPFAM" id="SSF88659">
    <property type="entry name" value="Sigma3 and sigma4 domains of RNA polymerase sigma factors"/>
    <property type="match status" value="1"/>
</dbReference>
<keyword evidence="4 6" id="KW-0238">DNA-binding</keyword>
<evidence type="ECO:0000256" key="2">
    <source>
        <dbReference type="ARBA" id="ARBA00023015"/>
    </source>
</evidence>
<evidence type="ECO:0000259" key="8">
    <source>
        <dbReference type="Pfam" id="PF08281"/>
    </source>
</evidence>
<dbReference type="InterPro" id="IPR013324">
    <property type="entry name" value="RNA_pol_sigma_r3/r4-like"/>
</dbReference>
<dbReference type="AlphaFoldDB" id="A0A7C4TBT5"/>
<feature type="domain" description="RNA polymerase sigma-70 region 2" evidence="7">
    <location>
        <begin position="26"/>
        <end position="93"/>
    </location>
</feature>
<dbReference type="InterPro" id="IPR039425">
    <property type="entry name" value="RNA_pol_sigma-70-like"/>
</dbReference>
<dbReference type="Gene3D" id="1.10.10.10">
    <property type="entry name" value="Winged helix-like DNA-binding domain superfamily/Winged helix DNA-binding domain"/>
    <property type="match status" value="1"/>
</dbReference>
<dbReference type="GO" id="GO:0006352">
    <property type="term" value="P:DNA-templated transcription initiation"/>
    <property type="evidence" value="ECO:0007669"/>
    <property type="project" value="InterPro"/>
</dbReference>
<dbReference type="Gene3D" id="1.10.1740.10">
    <property type="match status" value="1"/>
</dbReference>